<dbReference type="KEGG" id="xbc:ELE36_10140"/>
<dbReference type="Proteomes" id="UP000291562">
    <property type="component" value="Chromosome"/>
</dbReference>
<dbReference type="AlphaFoldDB" id="A0A411HJL9"/>
<dbReference type="RefSeq" id="WP_129832974.1">
    <property type="nucleotide sequence ID" value="NZ_CP035704.1"/>
</dbReference>
<reference evidence="1 2" key="1">
    <citation type="submission" date="2019-01" db="EMBL/GenBank/DDBJ databases">
        <title>Pseudolysobacter antarctica gen. nov., sp. nov., isolated from Fildes Peninsula, Antarctica.</title>
        <authorList>
            <person name="Wei Z."/>
            <person name="Peng F."/>
        </authorList>
    </citation>
    <scope>NUCLEOTIDE SEQUENCE [LARGE SCALE GENOMIC DNA]</scope>
    <source>
        <strain evidence="1 2">AQ6-296</strain>
    </source>
</reference>
<protein>
    <submittedName>
        <fullName evidence="1">Uncharacterized protein</fullName>
    </submittedName>
</protein>
<evidence type="ECO:0000313" key="1">
    <source>
        <dbReference type="EMBL" id="QBB70693.1"/>
    </source>
</evidence>
<organism evidence="1 2">
    <name type="scientific">Pseudolysobacter antarcticus</name>
    <dbReference type="NCBI Taxonomy" id="2511995"/>
    <lineage>
        <taxon>Bacteria</taxon>
        <taxon>Pseudomonadati</taxon>
        <taxon>Pseudomonadota</taxon>
        <taxon>Gammaproteobacteria</taxon>
        <taxon>Lysobacterales</taxon>
        <taxon>Rhodanobacteraceae</taxon>
        <taxon>Pseudolysobacter</taxon>
    </lineage>
</organism>
<keyword evidence="2" id="KW-1185">Reference proteome</keyword>
<dbReference type="EMBL" id="CP035704">
    <property type="protein sequence ID" value="QBB70693.1"/>
    <property type="molecule type" value="Genomic_DNA"/>
</dbReference>
<evidence type="ECO:0000313" key="2">
    <source>
        <dbReference type="Proteomes" id="UP000291562"/>
    </source>
</evidence>
<sequence>MFDLRPMEMAIAYTDREAFPATAFEHDKGIVTLRMGSLSVDVDHVHCQGNQAFDGFVVQVRVGELQVPMVTELIRVGSLVHFNEHQIFKCITR</sequence>
<accession>A0A411HJL9</accession>
<proteinExistence type="predicted"/>
<gene>
    <name evidence="1" type="ORF">ELE36_10140</name>
</gene>
<name>A0A411HJL9_9GAMM</name>